<keyword evidence="8" id="KW-1185">Reference proteome</keyword>
<comment type="caution">
    <text evidence="7">The sequence shown here is derived from an EMBL/GenBank/DDBJ whole genome shotgun (WGS) entry which is preliminary data.</text>
</comment>
<dbReference type="InterPro" id="IPR029063">
    <property type="entry name" value="SAM-dependent_MTases_sf"/>
</dbReference>
<dbReference type="Gene3D" id="1.10.150.170">
    <property type="entry name" value="Putative methyltransferase TM0872, insert domain"/>
    <property type="match status" value="1"/>
</dbReference>
<dbReference type="PIRSF" id="PIRSF004486">
    <property type="entry name" value="MraW"/>
    <property type="match status" value="1"/>
</dbReference>
<feature type="binding site" evidence="6">
    <location>
        <begin position="47"/>
        <end position="49"/>
    </location>
    <ligand>
        <name>S-adenosyl-L-methionine</name>
        <dbReference type="ChEBI" id="CHEBI:59789"/>
    </ligand>
</feature>
<dbReference type="Pfam" id="PF01795">
    <property type="entry name" value="Methyltransf_5"/>
    <property type="match status" value="1"/>
</dbReference>
<dbReference type="Gene3D" id="3.40.50.150">
    <property type="entry name" value="Vaccinia Virus protein VP39"/>
    <property type="match status" value="1"/>
</dbReference>
<evidence type="ECO:0000313" key="7">
    <source>
        <dbReference type="EMBL" id="MFD2673757.1"/>
    </source>
</evidence>
<evidence type="ECO:0000256" key="2">
    <source>
        <dbReference type="ARBA" id="ARBA00022552"/>
    </source>
</evidence>
<dbReference type="NCBIfam" id="TIGR00006">
    <property type="entry name" value="16S rRNA (cytosine(1402)-N(4))-methyltransferase RsmH"/>
    <property type="match status" value="1"/>
</dbReference>
<comment type="subcellular location">
    <subcellularLocation>
        <location evidence="6">Cytoplasm</location>
    </subcellularLocation>
</comment>
<name>A0ABW5RFA3_9MICO</name>
<comment type="similarity">
    <text evidence="1 6">Belongs to the methyltransferase superfamily. RsmH family.</text>
</comment>
<evidence type="ECO:0000256" key="5">
    <source>
        <dbReference type="ARBA" id="ARBA00022691"/>
    </source>
</evidence>
<feature type="binding site" evidence="6">
    <location>
        <position position="66"/>
    </location>
    <ligand>
        <name>S-adenosyl-L-methionine</name>
        <dbReference type="ChEBI" id="CHEBI:59789"/>
    </ligand>
</feature>
<dbReference type="InterPro" id="IPR002903">
    <property type="entry name" value="RsmH"/>
</dbReference>
<protein>
    <recommendedName>
        <fullName evidence="6">Ribosomal RNA small subunit methyltransferase H</fullName>
        <ecNumber evidence="6">2.1.1.199</ecNumber>
    </recommendedName>
    <alternativeName>
        <fullName evidence="6">16S rRNA m(4)C1402 methyltransferase</fullName>
    </alternativeName>
    <alternativeName>
        <fullName evidence="6">rRNA (cytosine-N(4)-)-methyltransferase RsmH</fullName>
    </alternativeName>
</protein>
<keyword evidence="6" id="KW-0963">Cytoplasm</keyword>
<keyword evidence="4 6" id="KW-0808">Transferase</keyword>
<keyword evidence="3 6" id="KW-0489">Methyltransferase</keyword>
<comment type="catalytic activity">
    <reaction evidence="6">
        <text>cytidine(1402) in 16S rRNA + S-adenosyl-L-methionine = N(4)-methylcytidine(1402) in 16S rRNA + S-adenosyl-L-homocysteine + H(+)</text>
        <dbReference type="Rhea" id="RHEA:42928"/>
        <dbReference type="Rhea" id="RHEA-COMP:10286"/>
        <dbReference type="Rhea" id="RHEA-COMP:10287"/>
        <dbReference type="ChEBI" id="CHEBI:15378"/>
        <dbReference type="ChEBI" id="CHEBI:57856"/>
        <dbReference type="ChEBI" id="CHEBI:59789"/>
        <dbReference type="ChEBI" id="CHEBI:74506"/>
        <dbReference type="ChEBI" id="CHEBI:82748"/>
        <dbReference type="EC" id="2.1.1.199"/>
    </reaction>
</comment>
<dbReference type="HAMAP" id="MF_01007">
    <property type="entry name" value="16SrRNA_methyltr_H"/>
    <property type="match status" value="1"/>
</dbReference>
<dbReference type="Proteomes" id="UP001597453">
    <property type="component" value="Unassembled WGS sequence"/>
</dbReference>
<feature type="binding site" evidence="6">
    <location>
        <position position="93"/>
    </location>
    <ligand>
        <name>S-adenosyl-L-methionine</name>
        <dbReference type="ChEBI" id="CHEBI:59789"/>
    </ligand>
</feature>
<dbReference type="EMBL" id="JBHUNF010000001">
    <property type="protein sequence ID" value="MFD2673757.1"/>
    <property type="molecule type" value="Genomic_DNA"/>
</dbReference>
<evidence type="ECO:0000256" key="6">
    <source>
        <dbReference type="HAMAP-Rule" id="MF_01007"/>
    </source>
</evidence>
<dbReference type="SUPFAM" id="SSF53335">
    <property type="entry name" value="S-adenosyl-L-methionine-dependent methyltransferases"/>
    <property type="match status" value="1"/>
</dbReference>
<dbReference type="GO" id="GO:0008168">
    <property type="term" value="F:methyltransferase activity"/>
    <property type="evidence" value="ECO:0007669"/>
    <property type="project" value="UniProtKB-KW"/>
</dbReference>
<dbReference type="InterPro" id="IPR023397">
    <property type="entry name" value="SAM-dep_MeTrfase_MraW_recog"/>
</dbReference>
<keyword evidence="2 6" id="KW-0698">rRNA processing</keyword>
<reference evidence="8" key="1">
    <citation type="journal article" date="2019" name="Int. J. Syst. Evol. Microbiol.">
        <title>The Global Catalogue of Microorganisms (GCM) 10K type strain sequencing project: providing services to taxonomists for standard genome sequencing and annotation.</title>
        <authorList>
            <consortium name="The Broad Institute Genomics Platform"/>
            <consortium name="The Broad Institute Genome Sequencing Center for Infectious Disease"/>
            <person name="Wu L."/>
            <person name="Ma J."/>
        </authorList>
    </citation>
    <scope>NUCLEOTIDE SEQUENCE [LARGE SCALE GENOMIC DNA]</scope>
    <source>
        <strain evidence="8">TISTR 1511</strain>
    </source>
</reference>
<dbReference type="GO" id="GO:0032259">
    <property type="term" value="P:methylation"/>
    <property type="evidence" value="ECO:0007669"/>
    <property type="project" value="UniProtKB-KW"/>
</dbReference>
<dbReference type="EC" id="2.1.1.199" evidence="6"/>
<keyword evidence="5 6" id="KW-0949">S-adenosyl-L-methionine</keyword>
<gene>
    <name evidence="6 7" type="primary">rsmH</name>
    <name evidence="7" type="ORF">ACFSUQ_00330</name>
</gene>
<organism evidence="7 8">
    <name type="scientific">Gulosibacter bifidus</name>
    <dbReference type="NCBI Taxonomy" id="272239"/>
    <lineage>
        <taxon>Bacteria</taxon>
        <taxon>Bacillati</taxon>
        <taxon>Actinomycetota</taxon>
        <taxon>Actinomycetes</taxon>
        <taxon>Micrococcales</taxon>
        <taxon>Microbacteriaceae</taxon>
        <taxon>Gulosibacter</taxon>
    </lineage>
</organism>
<evidence type="ECO:0000256" key="3">
    <source>
        <dbReference type="ARBA" id="ARBA00022603"/>
    </source>
</evidence>
<dbReference type="SUPFAM" id="SSF81799">
    <property type="entry name" value="Putative methyltransferase TM0872, insert domain"/>
    <property type="match status" value="1"/>
</dbReference>
<dbReference type="PANTHER" id="PTHR11265:SF0">
    <property type="entry name" value="12S RRNA N4-METHYLCYTIDINE METHYLTRANSFERASE"/>
    <property type="match status" value="1"/>
</dbReference>
<accession>A0ABW5RFA3</accession>
<sequence>MTQRDLTTIHTPVLRGRVVELLAPALKPRTDASSAAPVYVDCTLGMGGHAEAVLERFPQVQLVGIDRDADAIEIASERLAKFGDRVRIAHAVFDEFEQVLDDFDIAEVHGVFFDLGVSSLQLDEAERGFSYMQDAPLDMRMDRTRGQTAADLLDSLDEAGMRDLFYRYGDEKLAPRYASAIVRARAVAPIRTTGQLVDILQQATPAAKKHAGHPAKRVFQALRVVVNRELEALESALPQALARTAIGGRVLVEAYQSQEDRYVKRTFAEITTVDAPRHLPVLPDQLQAEFKLLTRGAELADASEIDDNPRAKPVRLRAVERIRSTNA</sequence>
<dbReference type="PANTHER" id="PTHR11265">
    <property type="entry name" value="S-ADENOSYL-METHYLTRANSFERASE MRAW"/>
    <property type="match status" value="1"/>
</dbReference>
<comment type="function">
    <text evidence="6">Specifically methylates the N4 position of cytidine in position 1402 (C1402) of 16S rRNA.</text>
</comment>
<proteinExistence type="inferred from homology"/>
<feature type="binding site" evidence="6">
    <location>
        <position position="114"/>
    </location>
    <ligand>
        <name>S-adenosyl-L-methionine</name>
        <dbReference type="ChEBI" id="CHEBI:59789"/>
    </ligand>
</feature>
<feature type="binding site" evidence="6">
    <location>
        <position position="121"/>
    </location>
    <ligand>
        <name>S-adenosyl-L-methionine</name>
        <dbReference type="ChEBI" id="CHEBI:59789"/>
    </ligand>
</feature>
<evidence type="ECO:0000256" key="1">
    <source>
        <dbReference type="ARBA" id="ARBA00010396"/>
    </source>
</evidence>
<evidence type="ECO:0000256" key="4">
    <source>
        <dbReference type="ARBA" id="ARBA00022679"/>
    </source>
</evidence>
<dbReference type="RefSeq" id="WP_066055401.1">
    <property type="nucleotide sequence ID" value="NZ_JBHUNF010000001.1"/>
</dbReference>
<evidence type="ECO:0000313" key="8">
    <source>
        <dbReference type="Proteomes" id="UP001597453"/>
    </source>
</evidence>